<sequence>MQDVRDVHDLVALMSVEIVLDSLANICVSKPKGEVFVVALQLDFEFKKIRLTIAENDNHQQNPAVVAYLTMVWNMLRVLASQFESKRAMGNNLSQWDNFVDVSPPIPQEIGRQQQMKIFRQIYCYTREKNRTRIDKYWDPLHTFMNNFYQTRTAQLEGYELDLDTAYQALRIAFTEYKPKPSEEQDETYWKRLFALLEVATNCVTRITGKNNYWYDTLVVEETPTKLTAFNLRHALQKITSQH</sequence>
<reference evidence="1 2" key="1">
    <citation type="submission" date="2017-04" db="EMBL/GenBank/DDBJ databases">
        <title>Draft genome sequence of Tuber borchii Vittad., a whitish edible truffle.</title>
        <authorList>
            <consortium name="DOE Joint Genome Institute"/>
            <person name="Murat C."/>
            <person name="Kuo A."/>
            <person name="Barry K.W."/>
            <person name="Clum A."/>
            <person name="Dockter R.B."/>
            <person name="Fauchery L."/>
            <person name="Iotti M."/>
            <person name="Kohler A."/>
            <person name="Labutti K."/>
            <person name="Lindquist E.A."/>
            <person name="Lipzen A."/>
            <person name="Ohm R.A."/>
            <person name="Wang M."/>
            <person name="Grigoriev I.V."/>
            <person name="Zambonelli A."/>
            <person name="Martin F.M."/>
        </authorList>
    </citation>
    <scope>NUCLEOTIDE SEQUENCE [LARGE SCALE GENOMIC DNA]</scope>
    <source>
        <strain evidence="1 2">Tbo3840</strain>
    </source>
</reference>
<evidence type="ECO:0000313" key="2">
    <source>
        <dbReference type="Proteomes" id="UP000244722"/>
    </source>
</evidence>
<keyword evidence="2" id="KW-1185">Reference proteome</keyword>
<protein>
    <submittedName>
        <fullName evidence="1">Uncharacterized protein</fullName>
    </submittedName>
</protein>
<dbReference type="OrthoDB" id="5308969at2759"/>
<proteinExistence type="predicted"/>
<accession>A0A2T7A231</accession>
<dbReference type="Proteomes" id="UP000244722">
    <property type="component" value="Unassembled WGS sequence"/>
</dbReference>
<gene>
    <name evidence="1" type="ORF">B9Z19DRAFT_1121706</name>
</gene>
<dbReference type="AlphaFoldDB" id="A0A2T7A231"/>
<name>A0A2T7A231_TUBBO</name>
<dbReference type="STRING" id="42251.A0A2T7A231"/>
<dbReference type="EMBL" id="NESQ01000039">
    <property type="protein sequence ID" value="PUU81799.1"/>
    <property type="molecule type" value="Genomic_DNA"/>
</dbReference>
<organism evidence="1 2">
    <name type="scientific">Tuber borchii</name>
    <name type="common">White truffle</name>
    <dbReference type="NCBI Taxonomy" id="42251"/>
    <lineage>
        <taxon>Eukaryota</taxon>
        <taxon>Fungi</taxon>
        <taxon>Dikarya</taxon>
        <taxon>Ascomycota</taxon>
        <taxon>Pezizomycotina</taxon>
        <taxon>Pezizomycetes</taxon>
        <taxon>Pezizales</taxon>
        <taxon>Tuberaceae</taxon>
        <taxon>Tuber</taxon>
    </lineage>
</organism>
<evidence type="ECO:0000313" key="1">
    <source>
        <dbReference type="EMBL" id="PUU81799.1"/>
    </source>
</evidence>
<comment type="caution">
    <text evidence="1">The sequence shown here is derived from an EMBL/GenBank/DDBJ whole genome shotgun (WGS) entry which is preliminary data.</text>
</comment>